<keyword evidence="1" id="KW-0812">Transmembrane</keyword>
<keyword evidence="1" id="KW-1133">Transmembrane helix</keyword>
<feature type="transmembrane region" description="Helical" evidence="1">
    <location>
        <begin position="7"/>
        <end position="31"/>
    </location>
</feature>
<name>A0A645CN00_9ZZZZ</name>
<dbReference type="AlphaFoldDB" id="A0A645CN00"/>
<accession>A0A645CN00</accession>
<evidence type="ECO:0000313" key="2">
    <source>
        <dbReference type="EMBL" id="MPM78142.1"/>
    </source>
</evidence>
<evidence type="ECO:0000256" key="1">
    <source>
        <dbReference type="SAM" id="Phobius"/>
    </source>
</evidence>
<dbReference type="EMBL" id="VSSQ01028424">
    <property type="protein sequence ID" value="MPM78142.1"/>
    <property type="molecule type" value="Genomic_DNA"/>
</dbReference>
<feature type="transmembrane region" description="Helical" evidence="1">
    <location>
        <begin position="51"/>
        <end position="80"/>
    </location>
</feature>
<protein>
    <submittedName>
        <fullName evidence="2">Uncharacterized protein</fullName>
    </submittedName>
</protein>
<sequence>MKLLDIFLNIIGILVVIEYIHYIVVTVLWNFKYGHSLVIKNTQTSGKIGTVIFLVAISYVSSILKIILVTALFISALVLYKYIEVQNKTINKNNLELLSFYISEIKKEIRNDCIAISIFYVIIIIVSNI</sequence>
<keyword evidence="1" id="KW-0472">Membrane</keyword>
<reference evidence="2" key="1">
    <citation type="submission" date="2019-08" db="EMBL/GenBank/DDBJ databases">
        <authorList>
            <person name="Kucharzyk K."/>
            <person name="Murdoch R.W."/>
            <person name="Higgins S."/>
            <person name="Loffler F."/>
        </authorList>
    </citation>
    <scope>NUCLEOTIDE SEQUENCE</scope>
</reference>
<gene>
    <name evidence="2" type="ORF">SDC9_125153</name>
</gene>
<proteinExistence type="predicted"/>
<organism evidence="2">
    <name type="scientific">bioreactor metagenome</name>
    <dbReference type="NCBI Taxonomy" id="1076179"/>
    <lineage>
        <taxon>unclassified sequences</taxon>
        <taxon>metagenomes</taxon>
        <taxon>ecological metagenomes</taxon>
    </lineage>
</organism>
<comment type="caution">
    <text evidence="2">The sequence shown here is derived from an EMBL/GenBank/DDBJ whole genome shotgun (WGS) entry which is preliminary data.</text>
</comment>